<dbReference type="Proteomes" id="UP000553034">
    <property type="component" value="Unassembled WGS sequence"/>
</dbReference>
<keyword evidence="1" id="KW-0812">Transmembrane</keyword>
<sequence length="238" mass="26597">MLYSALVLGFLGSLHCMGMCGPIALMLPLDYKHKIKKYVQLSLYHLGRLFTYALFGFLVGLLGEQFNLFGWQQGLSIFAGIALILFTVLPKIQYKFYGFFSPLQRLIFSIKKSLGNQFKKKTPDTFFTIGFLNGFLPCGLLYAALFGSLALSDKFMGVAYMLFFGVGTIPLLSIVVLAGNKLNLSKKYNVKKIIPILVVLIGFLFILRGLGLGIPYLSPQEMPLHQVSSEYNCFPMPE</sequence>
<feature type="transmembrane region" description="Helical" evidence="1">
    <location>
        <begin position="194"/>
        <end position="217"/>
    </location>
</feature>
<keyword evidence="1" id="KW-1133">Transmembrane helix</keyword>
<evidence type="ECO:0000313" key="4">
    <source>
        <dbReference type="Proteomes" id="UP000553034"/>
    </source>
</evidence>
<accession>A0A840EZ20</accession>
<proteinExistence type="predicted"/>
<dbReference type="PANTHER" id="PTHR42208:SF1">
    <property type="entry name" value="HEAVY METAL TRANSPORTER"/>
    <property type="match status" value="1"/>
</dbReference>
<evidence type="ECO:0000259" key="2">
    <source>
        <dbReference type="Pfam" id="PF13386"/>
    </source>
</evidence>
<keyword evidence="4" id="KW-1185">Reference proteome</keyword>
<dbReference type="RefSeq" id="WP_183478390.1">
    <property type="nucleotide sequence ID" value="NZ_JACIFO010000016.1"/>
</dbReference>
<dbReference type="PANTHER" id="PTHR42208">
    <property type="entry name" value="HEAVY METAL TRANSPORTER-RELATED"/>
    <property type="match status" value="1"/>
</dbReference>
<dbReference type="EMBL" id="JACIFO010000016">
    <property type="protein sequence ID" value="MBB4120057.1"/>
    <property type="molecule type" value="Genomic_DNA"/>
</dbReference>
<feature type="transmembrane region" description="Helical" evidence="1">
    <location>
        <begin position="41"/>
        <end position="63"/>
    </location>
</feature>
<evidence type="ECO:0000256" key="1">
    <source>
        <dbReference type="SAM" id="Phobius"/>
    </source>
</evidence>
<dbReference type="InterPro" id="IPR039447">
    <property type="entry name" value="UreH-like_TM_dom"/>
</dbReference>
<feature type="transmembrane region" description="Helical" evidence="1">
    <location>
        <begin position="126"/>
        <end position="151"/>
    </location>
</feature>
<feature type="transmembrane region" description="Helical" evidence="1">
    <location>
        <begin position="6"/>
        <end position="29"/>
    </location>
</feature>
<protein>
    <recommendedName>
        <fullName evidence="2">Urease accessory protein UreH-like transmembrane domain-containing protein</fullName>
    </recommendedName>
</protein>
<feature type="domain" description="Urease accessory protein UreH-like transmembrane" evidence="2">
    <location>
        <begin position="5"/>
        <end position="203"/>
    </location>
</feature>
<evidence type="ECO:0000313" key="3">
    <source>
        <dbReference type="EMBL" id="MBB4120057.1"/>
    </source>
</evidence>
<reference evidence="3 4" key="1">
    <citation type="submission" date="2020-08" db="EMBL/GenBank/DDBJ databases">
        <title>Genomic Encyclopedia of Type Strains, Phase IV (KMG-IV): sequencing the most valuable type-strain genomes for metagenomic binning, comparative biology and taxonomic classification.</title>
        <authorList>
            <person name="Goeker M."/>
        </authorList>
    </citation>
    <scope>NUCLEOTIDE SEQUENCE [LARGE SCALE GENOMIC DNA]</scope>
    <source>
        <strain evidence="3 4">DSM 29568</strain>
    </source>
</reference>
<feature type="transmembrane region" description="Helical" evidence="1">
    <location>
        <begin position="69"/>
        <end position="89"/>
    </location>
</feature>
<keyword evidence="1" id="KW-0472">Membrane</keyword>
<organism evidence="3 4">
    <name type="scientific">Mesonia hippocampi</name>
    <dbReference type="NCBI Taxonomy" id="1628250"/>
    <lineage>
        <taxon>Bacteria</taxon>
        <taxon>Pseudomonadati</taxon>
        <taxon>Bacteroidota</taxon>
        <taxon>Flavobacteriia</taxon>
        <taxon>Flavobacteriales</taxon>
        <taxon>Flavobacteriaceae</taxon>
        <taxon>Mesonia</taxon>
    </lineage>
</organism>
<gene>
    <name evidence="3" type="ORF">GGR32_002369</name>
</gene>
<dbReference type="AlphaFoldDB" id="A0A840EZ20"/>
<feature type="transmembrane region" description="Helical" evidence="1">
    <location>
        <begin position="157"/>
        <end position="182"/>
    </location>
</feature>
<name>A0A840EZ20_9FLAO</name>
<dbReference type="Pfam" id="PF13386">
    <property type="entry name" value="DsbD_2"/>
    <property type="match status" value="1"/>
</dbReference>
<comment type="caution">
    <text evidence="3">The sequence shown here is derived from an EMBL/GenBank/DDBJ whole genome shotgun (WGS) entry which is preliminary data.</text>
</comment>